<keyword evidence="3" id="KW-0472">Membrane</keyword>
<evidence type="ECO:0000313" key="4">
    <source>
        <dbReference type="Ensembl" id="ENSDCDP00010061916.1"/>
    </source>
</evidence>
<dbReference type="GeneID" id="114765341"/>
<dbReference type="Proteomes" id="UP000694580">
    <property type="component" value="Chromosome 15"/>
</dbReference>
<dbReference type="PANTHER" id="PTHR21734:SF10">
    <property type="entry name" value="INHIBITOR OF NUCLEAR FACTOR KAPPA-B KINASE-INTERACTING PROTEIN"/>
    <property type="match status" value="1"/>
</dbReference>
<proteinExistence type="predicted"/>
<evidence type="ECO:0000313" key="5">
    <source>
        <dbReference type="Proteomes" id="UP000694580"/>
    </source>
</evidence>
<feature type="region of interest" description="Disordered" evidence="2">
    <location>
        <begin position="330"/>
        <end position="355"/>
    </location>
</feature>
<feature type="transmembrane region" description="Helical" evidence="3">
    <location>
        <begin position="35"/>
        <end position="56"/>
    </location>
</feature>
<accession>A0AAY4EXC6</accession>
<feature type="region of interest" description="Disordered" evidence="2">
    <location>
        <begin position="1"/>
        <end position="28"/>
    </location>
</feature>
<protein>
    <recommendedName>
        <fullName evidence="6">Inhibitor of nuclear factor kappa-B kinase-interacting protein</fullName>
    </recommendedName>
</protein>
<dbReference type="PANTHER" id="PTHR21734">
    <property type="entry name" value="INHIBITOR OF NUCLEAR FACTOR KAPPA-B KINASE-INTERACTING PROTEIN"/>
    <property type="match status" value="1"/>
</dbReference>
<reference evidence="4 5" key="1">
    <citation type="submission" date="2020-06" db="EMBL/GenBank/DDBJ databases">
        <authorList>
            <consortium name="Wellcome Sanger Institute Data Sharing"/>
        </authorList>
    </citation>
    <scope>NUCLEOTIDE SEQUENCE [LARGE SCALE GENOMIC DNA]</scope>
</reference>
<dbReference type="RefSeq" id="XP_028811337.1">
    <property type="nucleotide sequence ID" value="XM_028955504.1"/>
</dbReference>
<reference evidence="4" key="2">
    <citation type="submission" date="2025-08" db="UniProtKB">
        <authorList>
            <consortium name="Ensembl"/>
        </authorList>
    </citation>
    <scope>IDENTIFICATION</scope>
</reference>
<evidence type="ECO:0000256" key="2">
    <source>
        <dbReference type="SAM" id="MobiDB-lite"/>
    </source>
</evidence>
<dbReference type="InterPro" id="IPR024152">
    <property type="entry name" value="Inh_kappa-B_kinase-int"/>
</dbReference>
<reference evidence="4" key="3">
    <citation type="submission" date="2025-09" db="UniProtKB">
        <authorList>
            <consortium name="Ensembl"/>
        </authorList>
    </citation>
    <scope>IDENTIFICATION</scope>
</reference>
<keyword evidence="5" id="KW-1185">Reference proteome</keyword>
<keyword evidence="3" id="KW-0812">Transmembrane</keyword>
<dbReference type="Gene3D" id="1.10.287.1490">
    <property type="match status" value="1"/>
</dbReference>
<evidence type="ECO:0000256" key="3">
    <source>
        <dbReference type="SAM" id="Phobius"/>
    </source>
</evidence>
<sequence length="355" mass="38903">MTNSAAKPRKNRASEETSSGAEAERQERRAGRAGLSSAACLLCASVCAVLACVVVRQNARLAEVEEKFALLLPGRTAGCSELERRLGTLSEKCEDLQATLGTLEDQIPHAVVSDLEKDVTQLKAWSTGLTKKRQQFQERLSALAQAVESIEDRTSTITTDVTAKVSLVRTDVRRMGGLESDVESLLTKTGQLEERLAQAEKTMVRRIGDLLAGSIDRVSNLKSASERNTQSLEQMRKRIPELAAADRRLGEQLLALESGRARLLKTVTFAGDLKPKVFTIQKDYAALEPQLADLTLRIGKVAEDLMRHEQDLAQLKENVANLSSVHGDNREVHPWASAPSHLSDLTGKNTQKDEL</sequence>
<evidence type="ECO:0008006" key="6">
    <source>
        <dbReference type="Google" id="ProtNLM"/>
    </source>
</evidence>
<name>A0AAY4EXC6_9TELE</name>
<organism evidence="4 5">
    <name type="scientific">Denticeps clupeoides</name>
    <name type="common">denticle herring</name>
    <dbReference type="NCBI Taxonomy" id="299321"/>
    <lineage>
        <taxon>Eukaryota</taxon>
        <taxon>Metazoa</taxon>
        <taxon>Chordata</taxon>
        <taxon>Craniata</taxon>
        <taxon>Vertebrata</taxon>
        <taxon>Euteleostomi</taxon>
        <taxon>Actinopterygii</taxon>
        <taxon>Neopterygii</taxon>
        <taxon>Teleostei</taxon>
        <taxon>Clupei</taxon>
        <taxon>Clupeiformes</taxon>
        <taxon>Denticipitoidei</taxon>
        <taxon>Denticipitidae</taxon>
        <taxon>Denticeps</taxon>
    </lineage>
</organism>
<keyword evidence="3" id="KW-1133">Transmembrane helix</keyword>
<feature type="coiled-coil region" evidence="1">
    <location>
        <begin position="298"/>
        <end position="325"/>
    </location>
</feature>
<dbReference type="AlphaFoldDB" id="A0AAY4EXC6"/>
<feature type="coiled-coil region" evidence="1">
    <location>
        <begin position="79"/>
        <end position="106"/>
    </location>
</feature>
<gene>
    <name evidence="4" type="primary">ikbip</name>
</gene>
<evidence type="ECO:0000256" key="1">
    <source>
        <dbReference type="SAM" id="Coils"/>
    </source>
</evidence>
<keyword evidence="1" id="KW-0175">Coiled coil</keyword>
<dbReference type="GeneTree" id="ENSGT00500000045001"/>
<dbReference type="CTD" id="121457"/>
<dbReference type="Ensembl" id="ENSDCDT00010072698.1">
    <property type="protein sequence ID" value="ENSDCDP00010061916.1"/>
    <property type="gene ID" value="ENSDCDG00010034088.1"/>
</dbReference>